<keyword evidence="1" id="KW-0732">Signal</keyword>
<feature type="chain" id="PRO_5029626518" description="AMIN domain-containing protein" evidence="1">
    <location>
        <begin position="25"/>
        <end position="210"/>
    </location>
</feature>
<accession>A0A7K1TGL9</accession>
<evidence type="ECO:0000313" key="2">
    <source>
        <dbReference type="EMBL" id="MVN77462.1"/>
    </source>
</evidence>
<name>A0A7K1TGL9_9BACT</name>
<dbReference type="EMBL" id="WQKZ01000003">
    <property type="protein sequence ID" value="MVN77462.1"/>
    <property type="molecule type" value="Genomic_DNA"/>
</dbReference>
<dbReference type="AlphaFoldDB" id="A0A7K1TGL9"/>
<dbReference type="Proteomes" id="UP000441336">
    <property type="component" value="Unassembled WGS sequence"/>
</dbReference>
<evidence type="ECO:0000313" key="3">
    <source>
        <dbReference type="Proteomes" id="UP000441336"/>
    </source>
</evidence>
<dbReference type="RefSeq" id="WP_157566516.1">
    <property type="nucleotide sequence ID" value="NZ_WQKZ01000003.1"/>
</dbReference>
<sequence length="210" mass="22410">MRRYLVTKLLLTAVGCLAGELARAQQPAMAPLAPRLVLVQPATPGLGVPVRTKWDTGGPPAAPALPTQPARVYRPVMLMNSHLILGDNDLRALNPQDIADIHVYKGADAPAKWRSLTPNGIIDIRLKTKAKFKSKTLAALKRQLGVGGAVRFELDGVPLEDTSLRIAAGAIDRVDLVRPAAGEAGITLLNIQVVRLPPPPHPPGTIRIRG</sequence>
<keyword evidence="3" id="KW-1185">Reference proteome</keyword>
<gene>
    <name evidence="2" type="ORF">GO988_14090</name>
</gene>
<evidence type="ECO:0000256" key="1">
    <source>
        <dbReference type="SAM" id="SignalP"/>
    </source>
</evidence>
<proteinExistence type="predicted"/>
<reference evidence="2 3" key="1">
    <citation type="submission" date="2019-12" db="EMBL/GenBank/DDBJ databases">
        <title>Hymenobacter sp. HMF4947 Genome sequencing and assembly.</title>
        <authorList>
            <person name="Kang H."/>
            <person name="Cha I."/>
            <person name="Kim H."/>
            <person name="Joh K."/>
        </authorList>
    </citation>
    <scope>NUCLEOTIDE SEQUENCE [LARGE SCALE GENOMIC DNA]</scope>
    <source>
        <strain evidence="2 3">HMF4947</strain>
    </source>
</reference>
<feature type="signal peptide" evidence="1">
    <location>
        <begin position="1"/>
        <end position="24"/>
    </location>
</feature>
<evidence type="ECO:0008006" key="4">
    <source>
        <dbReference type="Google" id="ProtNLM"/>
    </source>
</evidence>
<organism evidence="2 3">
    <name type="scientific">Hymenobacter ginkgonis</name>
    <dbReference type="NCBI Taxonomy" id="2682976"/>
    <lineage>
        <taxon>Bacteria</taxon>
        <taxon>Pseudomonadati</taxon>
        <taxon>Bacteroidota</taxon>
        <taxon>Cytophagia</taxon>
        <taxon>Cytophagales</taxon>
        <taxon>Hymenobacteraceae</taxon>
        <taxon>Hymenobacter</taxon>
    </lineage>
</organism>
<comment type="caution">
    <text evidence="2">The sequence shown here is derived from an EMBL/GenBank/DDBJ whole genome shotgun (WGS) entry which is preliminary data.</text>
</comment>
<protein>
    <recommendedName>
        <fullName evidence="4">AMIN domain-containing protein</fullName>
    </recommendedName>
</protein>